<evidence type="ECO:0000313" key="2">
    <source>
        <dbReference type="Proteomes" id="UP001265550"/>
    </source>
</evidence>
<organism evidence="1 2">
    <name type="scientific">Hydrogenophaga laconesensis</name>
    <dbReference type="NCBI Taxonomy" id="1805971"/>
    <lineage>
        <taxon>Bacteria</taxon>
        <taxon>Pseudomonadati</taxon>
        <taxon>Pseudomonadota</taxon>
        <taxon>Betaproteobacteria</taxon>
        <taxon>Burkholderiales</taxon>
        <taxon>Comamonadaceae</taxon>
        <taxon>Hydrogenophaga</taxon>
    </lineage>
</organism>
<evidence type="ECO:0000313" key="1">
    <source>
        <dbReference type="EMBL" id="MDR7097293.1"/>
    </source>
</evidence>
<protein>
    <submittedName>
        <fullName evidence="1">Tellurite resistance protein</fullName>
    </submittedName>
</protein>
<reference evidence="1 2" key="1">
    <citation type="submission" date="2023-07" db="EMBL/GenBank/DDBJ databases">
        <title>Sorghum-associated microbial communities from plants grown in Nebraska, USA.</title>
        <authorList>
            <person name="Schachtman D."/>
        </authorList>
    </citation>
    <scope>NUCLEOTIDE SEQUENCE [LARGE SCALE GENOMIC DNA]</scope>
    <source>
        <strain evidence="1 2">BE240</strain>
    </source>
</reference>
<sequence>MNKHSSSTRRYPRNSPQAAANIVALALISNGEVKPSEVAVLEAMRVHEQLGLTRLEWHDVVHELCIDLLWSAAHGTDCRIDGRMIEQMLAAIDDVALQRLVLRLCTAVVNADGRVDDSESIVVLAAIDHWGLHPDEHELLEPLLYGLDFQVTARSTRRV</sequence>
<keyword evidence="2" id="KW-1185">Reference proteome</keyword>
<dbReference type="Proteomes" id="UP001265550">
    <property type="component" value="Unassembled WGS sequence"/>
</dbReference>
<name>A0ABU1VII6_9BURK</name>
<dbReference type="Gene3D" id="1.10.3680.10">
    <property type="entry name" value="TerB-like"/>
    <property type="match status" value="1"/>
</dbReference>
<dbReference type="SUPFAM" id="SSF158682">
    <property type="entry name" value="TerB-like"/>
    <property type="match status" value="1"/>
</dbReference>
<gene>
    <name evidence="1" type="ORF">J2X09_005067</name>
</gene>
<accession>A0ABU1VII6</accession>
<dbReference type="EMBL" id="JAVDWE010000022">
    <property type="protein sequence ID" value="MDR7097293.1"/>
    <property type="molecule type" value="Genomic_DNA"/>
</dbReference>
<dbReference type="InterPro" id="IPR029024">
    <property type="entry name" value="TerB-like"/>
</dbReference>
<comment type="caution">
    <text evidence="1">The sequence shown here is derived from an EMBL/GenBank/DDBJ whole genome shotgun (WGS) entry which is preliminary data.</text>
</comment>
<proteinExistence type="predicted"/>
<dbReference type="RefSeq" id="WP_204735633.1">
    <property type="nucleotide sequence ID" value="NZ_JAVDWE010000022.1"/>
</dbReference>